<dbReference type="PROSITE" id="PS50928">
    <property type="entry name" value="ABC_TM1"/>
    <property type="match status" value="1"/>
</dbReference>
<reference evidence="14" key="3">
    <citation type="submission" date="2023-01" db="EMBL/GenBank/DDBJ databases">
        <authorList>
            <person name="Sun Q."/>
            <person name="Evtushenko L."/>
        </authorList>
    </citation>
    <scope>NUCLEOTIDE SEQUENCE</scope>
    <source>
        <strain evidence="14">VKM B-1606</strain>
    </source>
</reference>
<evidence type="ECO:0000256" key="2">
    <source>
        <dbReference type="ARBA" id="ARBA00004651"/>
    </source>
</evidence>
<keyword evidence="10 11" id="KW-0472">Membrane</keyword>
<keyword evidence="9 11" id="KW-1133">Transmembrane helix</keyword>
<dbReference type="NCBIfam" id="TIGR01727">
    <property type="entry name" value="oligo_HPY"/>
    <property type="match status" value="1"/>
</dbReference>
<dbReference type="Pfam" id="PF08352">
    <property type="entry name" value="oligo_HPY"/>
    <property type="match status" value="1"/>
</dbReference>
<keyword evidence="8" id="KW-0067">ATP-binding</keyword>
<evidence type="ECO:0000256" key="1">
    <source>
        <dbReference type="ARBA" id="ARBA00004417"/>
    </source>
</evidence>
<feature type="transmembrane region" description="Helical" evidence="11">
    <location>
        <begin position="240"/>
        <end position="263"/>
    </location>
</feature>
<evidence type="ECO:0000313" key="14">
    <source>
        <dbReference type="EMBL" id="GLK56383.1"/>
    </source>
</evidence>
<evidence type="ECO:0000256" key="3">
    <source>
        <dbReference type="ARBA" id="ARBA00005417"/>
    </source>
</evidence>
<dbReference type="SMART" id="SM00382">
    <property type="entry name" value="AAA"/>
    <property type="match status" value="1"/>
</dbReference>
<dbReference type="SUPFAM" id="SSF52540">
    <property type="entry name" value="P-loop containing nucleoside triphosphate hydrolases"/>
    <property type="match status" value="1"/>
</dbReference>
<dbReference type="Gene3D" id="3.40.50.300">
    <property type="entry name" value="P-loop containing nucleotide triphosphate hydrolases"/>
    <property type="match status" value="1"/>
</dbReference>
<feature type="domain" description="ABC transporter" evidence="12">
    <location>
        <begin position="313"/>
        <end position="562"/>
    </location>
</feature>
<evidence type="ECO:0000256" key="9">
    <source>
        <dbReference type="ARBA" id="ARBA00022989"/>
    </source>
</evidence>
<dbReference type="Proteomes" id="UP000758856">
    <property type="component" value="Unassembled WGS sequence"/>
</dbReference>
<dbReference type="InterPro" id="IPR035906">
    <property type="entry name" value="MetI-like_sf"/>
</dbReference>
<dbReference type="GO" id="GO:0005524">
    <property type="term" value="F:ATP binding"/>
    <property type="evidence" value="ECO:0007669"/>
    <property type="project" value="UniProtKB-KW"/>
</dbReference>
<evidence type="ECO:0000256" key="5">
    <source>
        <dbReference type="ARBA" id="ARBA00022475"/>
    </source>
</evidence>
<proteinExistence type="inferred from homology"/>
<dbReference type="InterPro" id="IPR027417">
    <property type="entry name" value="P-loop_NTPase"/>
</dbReference>
<evidence type="ECO:0000256" key="7">
    <source>
        <dbReference type="ARBA" id="ARBA00022741"/>
    </source>
</evidence>
<dbReference type="InterPro" id="IPR050388">
    <property type="entry name" value="ABC_Ni/Peptide_Import"/>
</dbReference>
<dbReference type="SUPFAM" id="SSF161098">
    <property type="entry name" value="MetI-like"/>
    <property type="match status" value="1"/>
</dbReference>
<evidence type="ECO:0000256" key="8">
    <source>
        <dbReference type="ARBA" id="ARBA00022840"/>
    </source>
</evidence>
<dbReference type="CDD" id="cd03257">
    <property type="entry name" value="ABC_NikE_OppD_transporters"/>
    <property type="match status" value="1"/>
</dbReference>
<dbReference type="GO" id="GO:0055085">
    <property type="term" value="P:transmembrane transport"/>
    <property type="evidence" value="ECO:0007669"/>
    <property type="project" value="InterPro"/>
</dbReference>
<comment type="caution">
    <text evidence="14">The sequence shown here is derived from an EMBL/GenBank/DDBJ whole genome shotgun (WGS) entry which is preliminary data.</text>
</comment>
<evidence type="ECO:0000259" key="13">
    <source>
        <dbReference type="PROSITE" id="PS50928"/>
    </source>
</evidence>
<keyword evidence="7" id="KW-0547">Nucleotide-binding</keyword>
<evidence type="ECO:0000313" key="15">
    <source>
        <dbReference type="EMBL" id="MBM7852177.1"/>
    </source>
</evidence>
<keyword evidence="16" id="KW-1185">Reference proteome</keyword>
<dbReference type="Gene3D" id="1.10.3720.10">
    <property type="entry name" value="MetI-like"/>
    <property type="match status" value="1"/>
</dbReference>
<evidence type="ECO:0000256" key="11">
    <source>
        <dbReference type="RuleBase" id="RU363032"/>
    </source>
</evidence>
<dbReference type="GO" id="GO:0016887">
    <property type="term" value="F:ATP hydrolysis activity"/>
    <property type="evidence" value="ECO:0007669"/>
    <property type="project" value="InterPro"/>
</dbReference>
<comment type="similarity">
    <text evidence="11">Belongs to the binding-protein-dependent transport system permease family.</text>
</comment>
<dbReference type="InterPro" id="IPR013563">
    <property type="entry name" value="Oligopep_ABC_C"/>
</dbReference>
<dbReference type="PANTHER" id="PTHR43297">
    <property type="entry name" value="OLIGOPEPTIDE TRANSPORT ATP-BINDING PROTEIN APPD"/>
    <property type="match status" value="1"/>
</dbReference>
<dbReference type="AlphaFoldDB" id="A0A9W6MSJ6"/>
<dbReference type="Pfam" id="PF12911">
    <property type="entry name" value="OppC_N"/>
    <property type="match status" value="1"/>
</dbReference>
<dbReference type="CDD" id="cd06261">
    <property type="entry name" value="TM_PBP2"/>
    <property type="match status" value="1"/>
</dbReference>
<keyword evidence="4 11" id="KW-0813">Transport</keyword>
<dbReference type="FunFam" id="3.40.50.300:FF:000016">
    <property type="entry name" value="Oligopeptide ABC transporter ATP-binding component"/>
    <property type="match status" value="1"/>
</dbReference>
<dbReference type="Pfam" id="PF00528">
    <property type="entry name" value="BPD_transp_1"/>
    <property type="match status" value="1"/>
</dbReference>
<evidence type="ECO:0000256" key="6">
    <source>
        <dbReference type="ARBA" id="ARBA00022692"/>
    </source>
</evidence>
<evidence type="ECO:0000256" key="4">
    <source>
        <dbReference type="ARBA" id="ARBA00022448"/>
    </source>
</evidence>
<dbReference type="InterPro" id="IPR017871">
    <property type="entry name" value="ABC_transporter-like_CS"/>
</dbReference>
<comment type="similarity">
    <text evidence="3">Belongs to the ABC transporter superfamily.</text>
</comment>
<dbReference type="PROSITE" id="PS00211">
    <property type="entry name" value="ABC_TRANSPORTER_1"/>
    <property type="match status" value="1"/>
</dbReference>
<dbReference type="GO" id="GO:0015833">
    <property type="term" value="P:peptide transport"/>
    <property type="evidence" value="ECO:0007669"/>
    <property type="project" value="InterPro"/>
</dbReference>
<comment type="subcellular location">
    <subcellularLocation>
        <location evidence="1">Cell inner membrane</location>
        <topology evidence="1">Peripheral membrane protein</topology>
    </subcellularLocation>
    <subcellularLocation>
        <location evidence="2 11">Cell membrane</location>
        <topology evidence="2 11">Multi-pass membrane protein</topology>
    </subcellularLocation>
</comment>
<dbReference type="RefSeq" id="WP_204950598.1">
    <property type="nucleotide sequence ID" value="NZ_BSFF01000003.1"/>
</dbReference>
<feature type="transmembrane region" description="Helical" evidence="11">
    <location>
        <begin position="187"/>
        <end position="208"/>
    </location>
</feature>
<dbReference type="PROSITE" id="PS50893">
    <property type="entry name" value="ABC_TRANSPORTER_2"/>
    <property type="match status" value="1"/>
</dbReference>
<dbReference type="EMBL" id="BSFF01000003">
    <property type="protein sequence ID" value="GLK56383.1"/>
    <property type="molecule type" value="Genomic_DNA"/>
</dbReference>
<dbReference type="Pfam" id="PF00005">
    <property type="entry name" value="ABC_tran"/>
    <property type="match status" value="1"/>
</dbReference>
<dbReference type="InterPro" id="IPR003593">
    <property type="entry name" value="AAA+_ATPase"/>
</dbReference>
<dbReference type="InterPro" id="IPR000515">
    <property type="entry name" value="MetI-like"/>
</dbReference>
<reference evidence="15 16" key="2">
    <citation type="submission" date="2021-01" db="EMBL/GenBank/DDBJ databases">
        <title>Genomic Encyclopedia of Type Strains, Phase IV (KMG-IV): sequencing the most valuable type-strain genomes for metagenomic binning, comparative biology and taxonomic classification.</title>
        <authorList>
            <person name="Goeker M."/>
        </authorList>
    </citation>
    <scope>NUCLEOTIDE SEQUENCE [LARGE SCALE GENOMIC DNA]</scope>
    <source>
        <strain evidence="15 16">DSM 6130</strain>
    </source>
</reference>
<organism evidence="14 17">
    <name type="scientific">Methylopila capsulata</name>
    <dbReference type="NCBI Taxonomy" id="61654"/>
    <lineage>
        <taxon>Bacteria</taxon>
        <taxon>Pseudomonadati</taxon>
        <taxon>Pseudomonadota</taxon>
        <taxon>Alphaproteobacteria</taxon>
        <taxon>Hyphomicrobiales</taxon>
        <taxon>Methylopilaceae</taxon>
        <taxon>Methylopila</taxon>
    </lineage>
</organism>
<gene>
    <name evidence="14" type="ORF">GCM10008170_24020</name>
    <name evidence="15" type="ORF">JOD31_002419</name>
</gene>
<evidence type="ECO:0000259" key="12">
    <source>
        <dbReference type="PROSITE" id="PS50893"/>
    </source>
</evidence>
<dbReference type="EMBL" id="JAFBCY010000003">
    <property type="protein sequence ID" value="MBM7852177.1"/>
    <property type="molecule type" value="Genomic_DNA"/>
</dbReference>
<dbReference type="InterPro" id="IPR025966">
    <property type="entry name" value="OppC_N"/>
</dbReference>
<feature type="transmembrane region" description="Helical" evidence="11">
    <location>
        <begin position="78"/>
        <end position="101"/>
    </location>
</feature>
<dbReference type="Proteomes" id="UP001143400">
    <property type="component" value="Unassembled WGS sequence"/>
</dbReference>
<keyword evidence="5" id="KW-1003">Cell membrane</keyword>
<protein>
    <submittedName>
        <fullName evidence="14">Peptide ABC transporter permease</fullName>
    </submittedName>
    <submittedName>
        <fullName evidence="15">Peptide/nickel transport system permease protein</fullName>
    </submittedName>
</protein>
<keyword evidence="6 11" id="KW-0812">Transmembrane</keyword>
<dbReference type="GO" id="GO:0005886">
    <property type="term" value="C:plasma membrane"/>
    <property type="evidence" value="ECO:0007669"/>
    <property type="project" value="UniProtKB-SubCell"/>
</dbReference>
<feature type="domain" description="ABC transmembrane type-1" evidence="13">
    <location>
        <begin position="74"/>
        <end position="263"/>
    </location>
</feature>
<accession>A0A9W6MSJ6</accession>
<dbReference type="InterPro" id="IPR003439">
    <property type="entry name" value="ABC_transporter-like_ATP-bd"/>
</dbReference>
<reference evidence="14" key="1">
    <citation type="journal article" date="2014" name="Int. J. Syst. Evol. Microbiol.">
        <title>Complete genome sequence of Corynebacterium casei LMG S-19264T (=DSM 44701T), isolated from a smear-ripened cheese.</title>
        <authorList>
            <consortium name="US DOE Joint Genome Institute (JGI-PGF)"/>
            <person name="Walter F."/>
            <person name="Albersmeier A."/>
            <person name="Kalinowski J."/>
            <person name="Ruckert C."/>
        </authorList>
    </citation>
    <scope>NUCLEOTIDE SEQUENCE</scope>
    <source>
        <strain evidence="14">VKM B-1606</strain>
    </source>
</reference>
<evidence type="ECO:0000256" key="10">
    <source>
        <dbReference type="ARBA" id="ARBA00023136"/>
    </source>
</evidence>
<evidence type="ECO:0000313" key="17">
    <source>
        <dbReference type="Proteomes" id="UP001143400"/>
    </source>
</evidence>
<evidence type="ECO:0000313" key="16">
    <source>
        <dbReference type="Proteomes" id="UP000758856"/>
    </source>
</evidence>
<name>A0A9W6MSJ6_9HYPH</name>
<dbReference type="PANTHER" id="PTHR43297:SF2">
    <property type="entry name" value="DIPEPTIDE TRANSPORT ATP-BINDING PROTEIN DPPD"/>
    <property type="match status" value="1"/>
</dbReference>
<feature type="transmembrane region" description="Helical" evidence="11">
    <location>
        <begin position="113"/>
        <end position="134"/>
    </location>
</feature>
<sequence>MSVLARLLRQPFAVAGLALVLGFVALALAAPFLPLLDPNATEPANRLAAPGAAGHLLGTDQLGRDILARLIFGLRVSLAVGVAATLAAALVGGIIGLVAAFYGRWVDGALMRLVDVLMAFPYLLLALAVVAALGPGLTNAALAIAIVNVPFFARAVRGQALGIVRRDYVAAARLAGFSDLRILVSEVLPNVAPLLIVTAATTIGWMILETAGLSFLGLGAQPPQADLGSMLGDGRKVVAAAPHVAAAPGVVVFVLVVGLNLLGDGLRDALDPRMKGAETGVPQPATRVERGRAASGTLGHEASGALANSVLDVRALSTAFATPRGSFPAIRDVSFALRAGEALGIVGESGSGKSVTALSLARLAPTPPGTIVSGEVRIGGDDVLDLSLDALRRLRGDRIAYVFQDPLTTLNPLMRIDAQIVEAIRPGPGEGAKALRARARALMADVGLPDPGRIARAYPHELSGGQRQRVGVAMALANAPDVLIADEPTTALDATTQGRILELFARIRRERGAALIFVSHDVGVVAHLCDRIAVMYAGEIVEEGPARAVAERPLHPYAARLIACAPQLGQPDKPLAPIPGAPPAIDARPDGCAFAPRCDHAIDACRAGPIPLEDAGDDRRVRCIRWRELLGEAA</sequence>